<dbReference type="InterPro" id="IPR013320">
    <property type="entry name" value="ConA-like_dom_sf"/>
</dbReference>
<evidence type="ECO:0000313" key="6">
    <source>
        <dbReference type="EMBL" id="TPV33747.1"/>
    </source>
</evidence>
<feature type="transmembrane region" description="Helical" evidence="3">
    <location>
        <begin position="50"/>
        <end position="76"/>
    </location>
</feature>
<sequence>MIYAFHRFQVLFEMTKFLKYVSKITLYRFYLHFMDIYIKFVSLISPKLLINLTMIFAIFNAIKAFCFLSLLLLISIPDYALLVSNNIDSAQNLISKTPSEYPLINKVYNKRITEVLITNRTNLITANTTYERTSAVVNSGAVNFNGVSDLIDMGNQFNLDISEFTISLWIKRGSNSENTSILSKRDMAFTEGYDLKINHNGQLEMTWKNEATQSITSNTVIPVNQWHQVSVVYKDETLSLYIDGVLDKTSRLSLPLATESNFMVGAAGATPPTNFFKGDIDEIRIWSAALSERQLRFIMNQEILEKDGFVNGAYFESLNYSLSKNDLQSIPWQKLEGYYPMSTFIHTTLKDESGYGRDGILANLSSIVEQTAPLPYQSSNNGHWNDNNSWYNGNVQYIPGSASIVDPQITIDWNIVTINHHISMDNSFLPSGKKNNLCLLSLEVGTNTLTIEGENHTQTGNALTITHYLKLDGVLDLEGESQLIQTLGSDFDVKSSGRLEREQQGTADMFTYNYWSSPVGTRNTTTNNNSYRLPNVIQNVNFISNSFNGTASPVGIADFWIWKYASLSSGQYAAWSHVRSTGSILAGEGFTMKGPGTGTFNESQNYVFSGKPNNGNIALIMAPESDYLVGNPYPSAIDADVFILENTPTLGGTGAINGTLFFWEHWGGGSHNSQEFRGGYATYNLSGGTPSASHGAYHPDFGMGGVPRKTPRKHIPVGQGFFVKAANSGGTINFNNGQRIFEKDDGSLSGNSVFWESFIENYYRIGQNETDPRMKFRFGLKSVNDIQRQLLLTIDEKATAAADWGYDAVLNETQIDDMYWLIEDENYVIQGSDVLDEFVRYPVGIKLANAGMNVISINVLENVPADITVYIHDKDLDYYHNLNENPYEFHSMAGEHLNRFEILFNQEYAALSVGDDEFKSLNAVYANANESIILINLTLIEIKSMILLNLIGQTVTTINNISVSPYSEYEVKNLSSGTYIIKINTASGLVSKKVLID</sequence>
<feature type="domain" description="Laminin G" evidence="4">
    <location>
        <begin position="162"/>
        <end position="288"/>
    </location>
</feature>
<keyword evidence="3" id="KW-0812">Transmembrane</keyword>
<feature type="domain" description="LamG-like jellyroll fold" evidence="5">
    <location>
        <begin position="162"/>
        <end position="293"/>
    </location>
</feature>
<dbReference type="SUPFAM" id="SSF49899">
    <property type="entry name" value="Concanavalin A-like lectins/glucanases"/>
    <property type="match status" value="1"/>
</dbReference>
<dbReference type="SMART" id="SM00282">
    <property type="entry name" value="LamG"/>
    <property type="match status" value="1"/>
</dbReference>
<keyword evidence="1" id="KW-0732">Signal</keyword>
<dbReference type="InterPro" id="IPR001791">
    <property type="entry name" value="Laminin_G"/>
</dbReference>
<reference evidence="6 7" key="1">
    <citation type="submission" date="2019-06" db="EMBL/GenBank/DDBJ databases">
        <title>Flavobacteriaceae Paucihalobacterium erythroidium CWB-1, complete genome.</title>
        <authorList>
            <person name="Wu S."/>
        </authorList>
    </citation>
    <scope>NUCLEOTIDE SEQUENCE [LARGE SCALE GENOMIC DNA]</scope>
    <source>
        <strain evidence="6 7">CWB-1</strain>
    </source>
</reference>
<proteinExistence type="predicted"/>
<evidence type="ECO:0000256" key="1">
    <source>
        <dbReference type="ARBA" id="ARBA00022729"/>
    </source>
</evidence>
<keyword evidence="3" id="KW-1133">Transmembrane helix</keyword>
<keyword evidence="3" id="KW-0472">Membrane</keyword>
<name>A0A506PKX5_9FLAO</name>
<evidence type="ECO:0000256" key="2">
    <source>
        <dbReference type="ARBA" id="ARBA00023157"/>
    </source>
</evidence>
<dbReference type="Pfam" id="PF13385">
    <property type="entry name" value="Laminin_G_3"/>
    <property type="match status" value="1"/>
</dbReference>
<protein>
    <submittedName>
        <fullName evidence="6">T9SS type A sorting domain-containing protein</fullName>
    </submittedName>
</protein>
<evidence type="ECO:0000259" key="5">
    <source>
        <dbReference type="SMART" id="SM00560"/>
    </source>
</evidence>
<dbReference type="PANTHER" id="PTHR42535">
    <property type="entry name" value="OOKINETE PROTEIN, PUTATIVE-RELATED"/>
    <property type="match status" value="1"/>
</dbReference>
<dbReference type="GO" id="GO:0004553">
    <property type="term" value="F:hydrolase activity, hydrolyzing O-glycosyl compounds"/>
    <property type="evidence" value="ECO:0007669"/>
    <property type="project" value="UniProtKB-ARBA"/>
</dbReference>
<gene>
    <name evidence="6" type="ORF">FJ651_06205</name>
</gene>
<evidence type="ECO:0000313" key="7">
    <source>
        <dbReference type="Proteomes" id="UP000317332"/>
    </source>
</evidence>
<dbReference type="InterPro" id="IPR026444">
    <property type="entry name" value="Secre_tail"/>
</dbReference>
<dbReference type="InterPro" id="IPR006558">
    <property type="entry name" value="LamG-like"/>
</dbReference>
<organism evidence="6 7">
    <name type="scientific">Paucihalobacter ruber</name>
    <dbReference type="NCBI Taxonomy" id="2567861"/>
    <lineage>
        <taxon>Bacteria</taxon>
        <taxon>Pseudomonadati</taxon>
        <taxon>Bacteroidota</taxon>
        <taxon>Flavobacteriia</taxon>
        <taxon>Flavobacteriales</taxon>
        <taxon>Flavobacteriaceae</taxon>
        <taxon>Paucihalobacter</taxon>
    </lineage>
</organism>
<keyword evidence="2" id="KW-1015">Disulfide bond</keyword>
<evidence type="ECO:0000259" key="4">
    <source>
        <dbReference type="SMART" id="SM00282"/>
    </source>
</evidence>
<dbReference type="Proteomes" id="UP000317332">
    <property type="component" value="Unassembled WGS sequence"/>
</dbReference>
<accession>A0A506PKX5</accession>
<dbReference type="NCBIfam" id="TIGR04183">
    <property type="entry name" value="Por_Secre_tail"/>
    <property type="match status" value="1"/>
</dbReference>
<dbReference type="Gene3D" id="2.60.120.200">
    <property type="match status" value="1"/>
</dbReference>
<comment type="caution">
    <text evidence="6">The sequence shown here is derived from an EMBL/GenBank/DDBJ whole genome shotgun (WGS) entry which is preliminary data.</text>
</comment>
<keyword evidence="7" id="KW-1185">Reference proteome</keyword>
<dbReference type="GO" id="GO:0005975">
    <property type="term" value="P:carbohydrate metabolic process"/>
    <property type="evidence" value="ECO:0007669"/>
    <property type="project" value="UniProtKB-ARBA"/>
</dbReference>
<dbReference type="SMART" id="SM00560">
    <property type="entry name" value="LamGL"/>
    <property type="match status" value="1"/>
</dbReference>
<dbReference type="AlphaFoldDB" id="A0A506PKX5"/>
<dbReference type="PANTHER" id="PTHR42535:SF2">
    <property type="entry name" value="CHROMOSOME UNDETERMINED SCAFFOLD_146, WHOLE GENOME SHOTGUN SEQUENCE"/>
    <property type="match status" value="1"/>
</dbReference>
<dbReference type="OrthoDB" id="2582440at2"/>
<evidence type="ECO:0000256" key="3">
    <source>
        <dbReference type="SAM" id="Phobius"/>
    </source>
</evidence>
<dbReference type="EMBL" id="VHIQ01000003">
    <property type="protein sequence ID" value="TPV33747.1"/>
    <property type="molecule type" value="Genomic_DNA"/>
</dbReference>